<sequence>KFTLASKSIHTISSKEFGSNNIEEIQTEIVINKMNNLLS</sequence>
<evidence type="ECO:0000313" key="1">
    <source>
        <dbReference type="EMBL" id="SVB22795.1"/>
    </source>
</evidence>
<protein>
    <submittedName>
        <fullName evidence="1">Uncharacterized protein</fullName>
    </submittedName>
</protein>
<accession>A0A382C9K4</accession>
<feature type="non-terminal residue" evidence="1">
    <location>
        <position position="1"/>
    </location>
</feature>
<proteinExistence type="predicted"/>
<dbReference type="AlphaFoldDB" id="A0A382C9K4"/>
<reference evidence="1" key="1">
    <citation type="submission" date="2018-05" db="EMBL/GenBank/DDBJ databases">
        <authorList>
            <person name="Lanie J.A."/>
            <person name="Ng W.-L."/>
            <person name="Kazmierczak K.M."/>
            <person name="Andrzejewski T.M."/>
            <person name="Davidsen T.M."/>
            <person name="Wayne K.J."/>
            <person name="Tettelin H."/>
            <person name="Glass J.I."/>
            <person name="Rusch D."/>
            <person name="Podicherti R."/>
            <person name="Tsui H.-C.T."/>
            <person name="Winkler M.E."/>
        </authorList>
    </citation>
    <scope>NUCLEOTIDE SEQUENCE</scope>
</reference>
<dbReference type="EMBL" id="UINC01033465">
    <property type="protein sequence ID" value="SVB22795.1"/>
    <property type="molecule type" value="Genomic_DNA"/>
</dbReference>
<gene>
    <name evidence="1" type="ORF">METZ01_LOCUS175649</name>
</gene>
<organism evidence="1">
    <name type="scientific">marine metagenome</name>
    <dbReference type="NCBI Taxonomy" id="408172"/>
    <lineage>
        <taxon>unclassified sequences</taxon>
        <taxon>metagenomes</taxon>
        <taxon>ecological metagenomes</taxon>
    </lineage>
</organism>
<name>A0A382C9K4_9ZZZZ</name>